<evidence type="ECO:0000256" key="1">
    <source>
        <dbReference type="ARBA" id="ARBA00023186"/>
    </source>
</evidence>
<name>I7MHU0_TETTS</name>
<dbReference type="PANTHER" id="PTHR44914">
    <property type="entry name" value="CHAPERONE PROTEIN DNAJ 13"/>
    <property type="match status" value="1"/>
</dbReference>
<dbReference type="InterPro" id="IPR042162">
    <property type="entry name" value="AtJ13"/>
</dbReference>
<evidence type="ECO:0000313" key="4">
    <source>
        <dbReference type="Proteomes" id="UP000009168"/>
    </source>
</evidence>
<keyword evidence="1" id="KW-0143">Chaperone</keyword>
<dbReference type="Proteomes" id="UP000009168">
    <property type="component" value="Unassembled WGS sequence"/>
</dbReference>
<dbReference type="eggNOG" id="KOG0718">
    <property type="taxonomic scope" value="Eukaryota"/>
</dbReference>
<dbReference type="GeneID" id="7826612"/>
<dbReference type="RefSeq" id="XP_001023515.1">
    <property type="nucleotide sequence ID" value="XM_001023515.3"/>
</dbReference>
<dbReference type="STRING" id="312017.I7MHU0"/>
<feature type="domain" description="DnaJ-like protein C11 C-terminal" evidence="2">
    <location>
        <begin position="352"/>
        <end position="492"/>
    </location>
</feature>
<dbReference type="AlphaFoldDB" id="I7MHU0"/>
<dbReference type="KEGG" id="tet:TTHERM_00537050"/>
<dbReference type="InterPro" id="IPR024586">
    <property type="entry name" value="DnaJ-like_C11_C"/>
</dbReference>
<dbReference type="InParanoid" id="I7MHU0"/>
<sequence length="496" mass="58250">MSQLQKQYNDEAFKKDLKKLKIISKKKIINSVDKSYETRTVFNLKSCHQINKRFIPTLQYFQKNKYDENFTYVKVNKPEIKIVNKASYLFLDKNMVAMSDIKMPLYQNLHFHLNLGIVQNRQSPSYFLYPYLKYYYNDTTLLKLGYYKSRADHISFSVLKNIYADMYLSAEIKQGEYIQGVPLSQKTFRFIKLNSNSQVYLNYGDIISLGIQHQLWKRGNYKALFNLEYNDLQFDKNPSSNLFLKTQVTKKIPNTNFSINLQANQSFILSEQEINASYKVNNYWKVKLGIQIQSDYINLIAGFKKSNFELSLPVLSFEASHQKLISLFGIVSLVAILGIKYFKKSSQKSENEKEAQYQKALEEKIKKRKGQLSLIEFQSQENNQYQINRNGLIIIEGYYGNSQHIKELKESINRANYLHQNKARAEVIDVTIPLRFFQSKRGLNIQTLSKENLIGFFNPCRENDCSKSLLIRYSLYGQIFEQIYMDNKDVEISLQD</sequence>
<proteinExistence type="predicted"/>
<dbReference type="EMBL" id="GG662495">
    <property type="protein sequence ID" value="EAS03270.1"/>
    <property type="molecule type" value="Genomic_DNA"/>
</dbReference>
<keyword evidence="4" id="KW-1185">Reference proteome</keyword>
<evidence type="ECO:0000259" key="2">
    <source>
        <dbReference type="Pfam" id="PF11875"/>
    </source>
</evidence>
<reference evidence="4" key="1">
    <citation type="journal article" date="2006" name="PLoS Biol.">
        <title>Macronuclear genome sequence of the ciliate Tetrahymena thermophila, a model eukaryote.</title>
        <authorList>
            <person name="Eisen J.A."/>
            <person name="Coyne R.S."/>
            <person name="Wu M."/>
            <person name="Wu D."/>
            <person name="Thiagarajan M."/>
            <person name="Wortman J.R."/>
            <person name="Badger J.H."/>
            <person name="Ren Q."/>
            <person name="Amedeo P."/>
            <person name="Jones K.M."/>
            <person name="Tallon L.J."/>
            <person name="Delcher A.L."/>
            <person name="Salzberg S.L."/>
            <person name="Silva J.C."/>
            <person name="Haas B.J."/>
            <person name="Majoros W.H."/>
            <person name="Farzad M."/>
            <person name="Carlton J.M."/>
            <person name="Smith R.K. Jr."/>
            <person name="Garg J."/>
            <person name="Pearlman R.E."/>
            <person name="Karrer K.M."/>
            <person name="Sun L."/>
            <person name="Manning G."/>
            <person name="Elde N.C."/>
            <person name="Turkewitz A.P."/>
            <person name="Asai D.J."/>
            <person name="Wilkes D.E."/>
            <person name="Wang Y."/>
            <person name="Cai H."/>
            <person name="Collins K."/>
            <person name="Stewart B.A."/>
            <person name="Lee S.R."/>
            <person name="Wilamowska K."/>
            <person name="Weinberg Z."/>
            <person name="Ruzzo W.L."/>
            <person name="Wloga D."/>
            <person name="Gaertig J."/>
            <person name="Frankel J."/>
            <person name="Tsao C.-C."/>
            <person name="Gorovsky M.A."/>
            <person name="Keeling P.J."/>
            <person name="Waller R.F."/>
            <person name="Patron N.J."/>
            <person name="Cherry J.M."/>
            <person name="Stover N.A."/>
            <person name="Krieger C.J."/>
            <person name="del Toro C."/>
            <person name="Ryder H.F."/>
            <person name="Williamson S.C."/>
            <person name="Barbeau R.A."/>
            <person name="Hamilton E.P."/>
            <person name="Orias E."/>
        </authorList>
    </citation>
    <scope>NUCLEOTIDE SEQUENCE [LARGE SCALE GENOMIC DNA]</scope>
    <source>
        <strain evidence="4">SB210</strain>
    </source>
</reference>
<dbReference type="Pfam" id="PF11875">
    <property type="entry name" value="DnaJ-like_C11_C"/>
    <property type="match status" value="1"/>
</dbReference>
<evidence type="ECO:0000313" key="3">
    <source>
        <dbReference type="EMBL" id="EAS03270.1"/>
    </source>
</evidence>
<gene>
    <name evidence="3" type="ORF">TTHERM_00537050</name>
</gene>
<accession>I7MHU0</accession>
<dbReference type="PANTHER" id="PTHR44914:SF1">
    <property type="entry name" value="CHAPERONE PROTEIN DNAJ 13"/>
    <property type="match status" value="1"/>
</dbReference>
<organism evidence="3 4">
    <name type="scientific">Tetrahymena thermophila (strain SB210)</name>
    <dbReference type="NCBI Taxonomy" id="312017"/>
    <lineage>
        <taxon>Eukaryota</taxon>
        <taxon>Sar</taxon>
        <taxon>Alveolata</taxon>
        <taxon>Ciliophora</taxon>
        <taxon>Intramacronucleata</taxon>
        <taxon>Oligohymenophorea</taxon>
        <taxon>Hymenostomatida</taxon>
        <taxon>Tetrahymenina</taxon>
        <taxon>Tetrahymenidae</taxon>
        <taxon>Tetrahymena</taxon>
    </lineage>
</organism>
<dbReference type="HOGENOM" id="CLU_550432_0_0_1"/>
<dbReference type="OrthoDB" id="18010at2759"/>
<protein>
    <recommendedName>
        <fullName evidence="2">DnaJ-like protein C11 C-terminal domain-containing protein</fullName>
    </recommendedName>
</protein>